<organism evidence="2 3">
    <name type="scientific">Basidiobolus ranarum</name>
    <dbReference type="NCBI Taxonomy" id="34480"/>
    <lineage>
        <taxon>Eukaryota</taxon>
        <taxon>Fungi</taxon>
        <taxon>Fungi incertae sedis</taxon>
        <taxon>Zoopagomycota</taxon>
        <taxon>Entomophthoromycotina</taxon>
        <taxon>Basidiobolomycetes</taxon>
        <taxon>Basidiobolales</taxon>
        <taxon>Basidiobolaceae</taxon>
        <taxon>Basidiobolus</taxon>
    </lineage>
</organism>
<keyword evidence="1" id="KW-0732">Signal</keyword>
<evidence type="ECO:0000313" key="2">
    <source>
        <dbReference type="EMBL" id="KAK9701816.1"/>
    </source>
</evidence>
<evidence type="ECO:0000313" key="3">
    <source>
        <dbReference type="Proteomes" id="UP001479436"/>
    </source>
</evidence>
<gene>
    <name evidence="2" type="ORF">K7432_011551</name>
</gene>
<evidence type="ECO:0000256" key="1">
    <source>
        <dbReference type="SAM" id="SignalP"/>
    </source>
</evidence>
<reference evidence="2 3" key="1">
    <citation type="submission" date="2023-04" db="EMBL/GenBank/DDBJ databases">
        <title>Genome of Basidiobolus ranarum AG-B5.</title>
        <authorList>
            <person name="Stajich J.E."/>
            <person name="Carter-House D."/>
            <person name="Gryganskyi A."/>
        </authorList>
    </citation>
    <scope>NUCLEOTIDE SEQUENCE [LARGE SCALE GENOMIC DNA]</scope>
    <source>
        <strain evidence="2 3">AG-B5</strain>
    </source>
</reference>
<keyword evidence="3" id="KW-1185">Reference proteome</keyword>
<dbReference type="EMBL" id="JASJQH010007780">
    <property type="protein sequence ID" value="KAK9701816.1"/>
    <property type="molecule type" value="Genomic_DNA"/>
</dbReference>
<feature type="chain" id="PRO_5045477635" evidence="1">
    <location>
        <begin position="24"/>
        <end position="157"/>
    </location>
</feature>
<protein>
    <submittedName>
        <fullName evidence="2">Uncharacterized protein</fullName>
    </submittedName>
</protein>
<name>A0ABR2VTP4_9FUNG</name>
<feature type="signal peptide" evidence="1">
    <location>
        <begin position="1"/>
        <end position="23"/>
    </location>
</feature>
<comment type="caution">
    <text evidence="2">The sequence shown here is derived from an EMBL/GenBank/DDBJ whole genome shotgun (WGS) entry which is preliminary data.</text>
</comment>
<dbReference type="Proteomes" id="UP001479436">
    <property type="component" value="Unassembled WGS sequence"/>
</dbReference>
<proteinExistence type="predicted"/>
<sequence>MRFNLFAVGISALLVSVIPAVLAEMSVVAIFDYNMKCLSINDWCSTMVYGKLNVCTPRECTTFLVDAPCAWGPSVEINAGLNLYFSGNGYNIESDLQFGWNDTRILLLCTKKCSSGPWNIWCSYTCGGAAPIDGLPKSITDQYLTKDQLTNGTPQVN</sequence>
<accession>A0ABR2VTP4</accession>